<proteinExistence type="predicted"/>
<keyword evidence="3" id="KW-1185">Reference proteome</keyword>
<name>A0A2K0UTQ5_GIBNY</name>
<accession>A0A2K0UTQ5</accession>
<feature type="region of interest" description="Disordered" evidence="1">
    <location>
        <begin position="271"/>
        <end position="301"/>
    </location>
</feature>
<dbReference type="STRING" id="42673.A0A2K0UTQ5"/>
<evidence type="ECO:0000313" key="3">
    <source>
        <dbReference type="Proteomes" id="UP000236664"/>
    </source>
</evidence>
<gene>
    <name evidence="2" type="ORF">FNYG_14114</name>
</gene>
<dbReference type="OrthoDB" id="5030973at2759"/>
<reference evidence="2 3" key="1">
    <citation type="submission" date="2017-06" db="EMBL/GenBank/DDBJ databases">
        <title>Genome of Fusarium nygamai isolate CS10214.</title>
        <authorList>
            <person name="Gardiner D.M."/>
            <person name="Obanor F."/>
            <person name="Kazan K."/>
        </authorList>
    </citation>
    <scope>NUCLEOTIDE SEQUENCE [LARGE SCALE GENOMIC DNA]</scope>
    <source>
        <strain evidence="2 3">CS10214</strain>
    </source>
</reference>
<feature type="compositionally biased region" description="Basic and acidic residues" evidence="1">
    <location>
        <begin position="278"/>
        <end position="288"/>
    </location>
</feature>
<dbReference type="Proteomes" id="UP000236664">
    <property type="component" value="Unassembled WGS sequence"/>
</dbReference>
<protein>
    <submittedName>
        <fullName evidence="2">Uncharacterized protein</fullName>
    </submittedName>
</protein>
<dbReference type="EMBL" id="MTQA01000316">
    <property type="protein sequence ID" value="PNP61157.1"/>
    <property type="molecule type" value="Genomic_DNA"/>
</dbReference>
<dbReference type="AlphaFoldDB" id="A0A2K0UTQ5"/>
<evidence type="ECO:0000256" key="1">
    <source>
        <dbReference type="SAM" id="MobiDB-lite"/>
    </source>
</evidence>
<sequence>MSDKTHYEIPLFDVGIEGAGFRVENVDGELQREHIDQYRNSDISYRSELVAVVHGTMTPKGPLGVLIVIDFHFASIPEKQRFKEVKISMAFGRQDNPIGVPKEPIVAKMAPEGTFAMDQSTQTQVDTIEAHASVEGGMSLATLGIGSSFQRTITADTKSFATLDGSPWIEVRNSGPCNSVNWTIRENKKLKIGVPAHLRTAVLLSLPDGEKFRADLTVEADIGAWRAKLKRKVGAKTGLHPVYFHPSHVRRDLGENLIDVDKRNLSACNLEPVGSAKPRKEMPTEIKGKSVPADGGAGNDA</sequence>
<comment type="caution">
    <text evidence="2">The sequence shown here is derived from an EMBL/GenBank/DDBJ whole genome shotgun (WGS) entry which is preliminary data.</text>
</comment>
<evidence type="ECO:0000313" key="2">
    <source>
        <dbReference type="EMBL" id="PNP61157.1"/>
    </source>
</evidence>
<organism evidence="2 3">
    <name type="scientific">Gibberella nygamai</name>
    <name type="common">Bean root rot disease fungus</name>
    <name type="synonym">Fusarium nygamai</name>
    <dbReference type="NCBI Taxonomy" id="42673"/>
    <lineage>
        <taxon>Eukaryota</taxon>
        <taxon>Fungi</taxon>
        <taxon>Dikarya</taxon>
        <taxon>Ascomycota</taxon>
        <taxon>Pezizomycotina</taxon>
        <taxon>Sordariomycetes</taxon>
        <taxon>Hypocreomycetidae</taxon>
        <taxon>Hypocreales</taxon>
        <taxon>Nectriaceae</taxon>
        <taxon>Fusarium</taxon>
        <taxon>Fusarium fujikuroi species complex</taxon>
    </lineage>
</organism>